<accession>A0ABV6NDT3</accession>
<name>A0ABV6NDT3_9BACI</name>
<keyword evidence="5" id="KW-1185">Reference proteome</keyword>
<dbReference type="PANTHER" id="PTHR43603:SF1">
    <property type="entry name" value="ZINC-REGULATED GTPASE METALLOPROTEIN ACTIVATOR 1"/>
    <property type="match status" value="1"/>
</dbReference>
<organism evidence="4 5">
    <name type="scientific">Halalkalibacter alkalisediminis</name>
    <dbReference type="NCBI Taxonomy" id="935616"/>
    <lineage>
        <taxon>Bacteria</taxon>
        <taxon>Bacillati</taxon>
        <taxon>Bacillota</taxon>
        <taxon>Bacilli</taxon>
        <taxon>Bacillales</taxon>
        <taxon>Bacillaceae</taxon>
        <taxon>Halalkalibacter</taxon>
    </lineage>
</organism>
<dbReference type="PANTHER" id="PTHR43603">
    <property type="entry name" value="COBW DOMAIN-CONTAINING PROTEIN DDB_G0274527"/>
    <property type="match status" value="1"/>
</dbReference>
<evidence type="ECO:0000313" key="4">
    <source>
        <dbReference type="EMBL" id="MFC0558896.1"/>
    </source>
</evidence>
<evidence type="ECO:0000256" key="1">
    <source>
        <dbReference type="ARBA" id="ARBA00022741"/>
    </source>
</evidence>
<dbReference type="SMART" id="SM00833">
    <property type="entry name" value="CobW_C"/>
    <property type="match status" value="1"/>
</dbReference>
<dbReference type="Proteomes" id="UP001589833">
    <property type="component" value="Unassembled WGS sequence"/>
</dbReference>
<evidence type="ECO:0000256" key="2">
    <source>
        <dbReference type="ARBA" id="ARBA00023186"/>
    </source>
</evidence>
<dbReference type="InterPro" id="IPR011629">
    <property type="entry name" value="CobW-like_C"/>
</dbReference>
<dbReference type="Pfam" id="PF07683">
    <property type="entry name" value="CobW_C"/>
    <property type="match status" value="1"/>
</dbReference>
<dbReference type="SUPFAM" id="SSF90002">
    <property type="entry name" value="Hypothetical protein YjiA, C-terminal domain"/>
    <property type="match status" value="1"/>
</dbReference>
<comment type="caution">
    <text evidence="4">The sequence shown here is derived from an EMBL/GenBank/DDBJ whole genome shotgun (WGS) entry which is preliminary data.</text>
</comment>
<protein>
    <submittedName>
        <fullName evidence="4">GTP-binding protein</fullName>
    </submittedName>
</protein>
<dbReference type="EMBL" id="JBHLTR010000006">
    <property type="protein sequence ID" value="MFC0558896.1"/>
    <property type="molecule type" value="Genomic_DNA"/>
</dbReference>
<sequence>MEKQKPLTVVTGFSLKDKCDVIRRIQGNKKKNIKVILFRPTDVKLVIHSEDPFPLTHFISEAVHHVEINTIPNLITALEEESCNHHLDEIILDIHPISDQHSLFESLTSQNGNYNWFIKSHIHVIDARDFWFSYYSEHGITISEIDSNLTLEYTFGETLINQLELAEMIYLSNTEQLSHERLGELMVFIQNLQPKALVSKLNDMNWRNEDKKTAFDMKAACHLYVDQINLFTSRSNMKVIGQYGIETFVYQSFSPVDFSRLEQFFTKLPSEVFRMKGRCYNPFTQELYSISQVGSSIQVDTTNIYSENLTNTLTELLFIGSELNQEEIETMLNDCLQIQYDNRIAY</sequence>
<feature type="domain" description="CobW C-terminal" evidence="3">
    <location>
        <begin position="245"/>
        <end position="336"/>
    </location>
</feature>
<evidence type="ECO:0000259" key="3">
    <source>
        <dbReference type="SMART" id="SM00833"/>
    </source>
</evidence>
<dbReference type="RefSeq" id="WP_273839439.1">
    <property type="nucleotide sequence ID" value="NZ_JAQQWT010000001.1"/>
</dbReference>
<dbReference type="InterPro" id="IPR051927">
    <property type="entry name" value="Zn_Chap_cDPG_Synth"/>
</dbReference>
<dbReference type="InterPro" id="IPR036627">
    <property type="entry name" value="CobW-likC_sf"/>
</dbReference>
<dbReference type="Gene3D" id="3.30.1220.10">
    <property type="entry name" value="CobW-like, C-terminal domain"/>
    <property type="match status" value="1"/>
</dbReference>
<dbReference type="Gene3D" id="3.40.50.300">
    <property type="entry name" value="P-loop containing nucleotide triphosphate hydrolases"/>
    <property type="match status" value="1"/>
</dbReference>
<keyword evidence="2" id="KW-0143">Chaperone</keyword>
<reference evidence="4 5" key="1">
    <citation type="submission" date="2024-09" db="EMBL/GenBank/DDBJ databases">
        <authorList>
            <person name="Sun Q."/>
            <person name="Mori K."/>
        </authorList>
    </citation>
    <scope>NUCLEOTIDE SEQUENCE [LARGE SCALE GENOMIC DNA]</scope>
    <source>
        <strain evidence="4 5">NCAIM B.02301</strain>
    </source>
</reference>
<gene>
    <name evidence="4" type="ORF">ACFFH4_07505</name>
</gene>
<proteinExistence type="predicted"/>
<evidence type="ECO:0000313" key="5">
    <source>
        <dbReference type="Proteomes" id="UP001589833"/>
    </source>
</evidence>
<dbReference type="InterPro" id="IPR027417">
    <property type="entry name" value="P-loop_NTPase"/>
</dbReference>
<keyword evidence="1" id="KW-0547">Nucleotide-binding</keyword>